<evidence type="ECO:0000313" key="6">
    <source>
        <dbReference type="Proteomes" id="UP000694421"/>
    </source>
</evidence>
<dbReference type="Proteomes" id="UP000694421">
    <property type="component" value="Unplaced"/>
</dbReference>
<dbReference type="PROSITE" id="PS50297">
    <property type="entry name" value="ANK_REP_REGION"/>
    <property type="match status" value="2"/>
</dbReference>
<evidence type="ECO:0000256" key="1">
    <source>
        <dbReference type="ARBA" id="ARBA00022737"/>
    </source>
</evidence>
<dbReference type="Ensembl" id="ENSSMRT00000023252.1">
    <property type="protein sequence ID" value="ENSSMRP00000019821.1"/>
    <property type="gene ID" value="ENSSMRG00000015450.1"/>
</dbReference>
<reference evidence="5" key="1">
    <citation type="submission" date="2025-08" db="UniProtKB">
        <authorList>
            <consortium name="Ensembl"/>
        </authorList>
    </citation>
    <scope>IDENTIFICATION</scope>
</reference>
<dbReference type="GeneTree" id="ENSGT00940000163025"/>
<dbReference type="PROSITE" id="PS50088">
    <property type="entry name" value="ANK_REPEAT"/>
    <property type="match status" value="3"/>
</dbReference>
<sequence length="275" mass="29881">MAADMLRPRDLGPGASTRTFIEAMSAGRLHLARFVLDAVDGTIVDCRADRGRTPLMFAVLLKDPAWRMAFARLLLEHRAAVNLRDDTGRSALSLACERGHLEVTKLLVEYGADPDAVDSRGWTPLMYAASLGRTAVVEWLLRVFRRLGICLERADRAGRTALHLADSAGHTKCVRALKASGALVHNLPDPQQLQQLPPPTACTDSPVAPVSSLHGGRRRQFSQQQEQGEEEQLDGDTNAEAGDGVEAERGSAASFRVRPLIRRATAPDCQSLLSC</sequence>
<dbReference type="Pfam" id="PF12796">
    <property type="entry name" value="Ank_2"/>
    <property type="match status" value="1"/>
</dbReference>
<dbReference type="OMA" id="GGHHQCV"/>
<evidence type="ECO:0000256" key="3">
    <source>
        <dbReference type="PROSITE-ProRule" id="PRU00023"/>
    </source>
</evidence>
<proteinExistence type="predicted"/>
<keyword evidence="1" id="KW-0677">Repeat</keyword>
<feature type="repeat" description="ANK" evidence="3">
    <location>
        <begin position="87"/>
        <end position="119"/>
    </location>
</feature>
<reference evidence="5" key="2">
    <citation type="submission" date="2025-09" db="UniProtKB">
        <authorList>
            <consortium name="Ensembl"/>
        </authorList>
    </citation>
    <scope>IDENTIFICATION</scope>
</reference>
<evidence type="ECO:0000256" key="2">
    <source>
        <dbReference type="ARBA" id="ARBA00023043"/>
    </source>
</evidence>
<keyword evidence="6" id="KW-1185">Reference proteome</keyword>
<evidence type="ECO:0000313" key="5">
    <source>
        <dbReference type="Ensembl" id="ENSSMRP00000019821.1"/>
    </source>
</evidence>
<protein>
    <submittedName>
        <fullName evidence="5">Ankyrin repeat domain 63</fullName>
    </submittedName>
</protein>
<dbReference type="PANTHER" id="PTHR24171:SF9">
    <property type="entry name" value="ANKYRIN REPEAT DOMAIN-CONTAINING PROTEIN 39"/>
    <property type="match status" value="1"/>
</dbReference>
<dbReference type="InterPro" id="IPR002110">
    <property type="entry name" value="Ankyrin_rpt"/>
</dbReference>
<dbReference type="Pfam" id="PF00023">
    <property type="entry name" value="Ank"/>
    <property type="match status" value="1"/>
</dbReference>
<dbReference type="AlphaFoldDB" id="A0A8D0C9I6"/>
<evidence type="ECO:0000256" key="4">
    <source>
        <dbReference type="SAM" id="MobiDB-lite"/>
    </source>
</evidence>
<keyword evidence="2 3" id="KW-0040">ANK repeat</keyword>
<name>A0A8D0C9I6_SALMN</name>
<feature type="region of interest" description="Disordered" evidence="4">
    <location>
        <begin position="189"/>
        <end position="257"/>
    </location>
</feature>
<dbReference type="InterPro" id="IPR036770">
    <property type="entry name" value="Ankyrin_rpt-contain_sf"/>
</dbReference>
<dbReference type="SMART" id="SM00248">
    <property type="entry name" value="ANK"/>
    <property type="match status" value="4"/>
</dbReference>
<accession>A0A8D0C9I6</accession>
<dbReference type="Gene3D" id="1.25.40.20">
    <property type="entry name" value="Ankyrin repeat-containing domain"/>
    <property type="match status" value="2"/>
</dbReference>
<feature type="repeat" description="ANK" evidence="3">
    <location>
        <begin position="50"/>
        <end position="86"/>
    </location>
</feature>
<organism evidence="5 6">
    <name type="scientific">Salvator merianae</name>
    <name type="common">Argentine black and white tegu</name>
    <name type="synonym">Tupinambis merianae</name>
    <dbReference type="NCBI Taxonomy" id="96440"/>
    <lineage>
        <taxon>Eukaryota</taxon>
        <taxon>Metazoa</taxon>
        <taxon>Chordata</taxon>
        <taxon>Craniata</taxon>
        <taxon>Vertebrata</taxon>
        <taxon>Euteleostomi</taxon>
        <taxon>Lepidosauria</taxon>
        <taxon>Squamata</taxon>
        <taxon>Bifurcata</taxon>
        <taxon>Unidentata</taxon>
        <taxon>Episquamata</taxon>
        <taxon>Laterata</taxon>
        <taxon>Teiioidea</taxon>
        <taxon>Teiidae</taxon>
        <taxon>Salvator</taxon>
    </lineage>
</organism>
<dbReference type="PANTHER" id="PTHR24171">
    <property type="entry name" value="ANKYRIN REPEAT DOMAIN-CONTAINING PROTEIN 39-RELATED"/>
    <property type="match status" value="1"/>
</dbReference>
<feature type="repeat" description="ANK" evidence="3">
    <location>
        <begin position="157"/>
        <end position="189"/>
    </location>
</feature>
<dbReference type="SUPFAM" id="SSF48403">
    <property type="entry name" value="Ankyrin repeat"/>
    <property type="match status" value="1"/>
</dbReference>